<evidence type="ECO:0000256" key="1">
    <source>
        <dbReference type="HAMAP-Rule" id="MF_01411"/>
    </source>
</evidence>
<dbReference type="Pfam" id="PF04453">
    <property type="entry name" value="LptD"/>
    <property type="match status" value="1"/>
</dbReference>
<accession>A0A918JRD3</accession>
<dbReference type="HAMAP" id="MF_01411">
    <property type="entry name" value="LPS_assembly_LptD"/>
    <property type="match status" value="1"/>
</dbReference>
<evidence type="ECO:0000313" key="4">
    <source>
        <dbReference type="Proteomes" id="UP000608345"/>
    </source>
</evidence>
<comment type="subunit">
    <text evidence="1">Component of the lipopolysaccharide transport and assembly complex. Interacts with LptE and LptA.</text>
</comment>
<comment type="subcellular location">
    <subcellularLocation>
        <location evidence="1">Cell outer membrane</location>
    </subcellularLocation>
</comment>
<reference evidence="3" key="2">
    <citation type="submission" date="2020-09" db="EMBL/GenBank/DDBJ databases">
        <authorList>
            <person name="Sun Q."/>
            <person name="Kim S."/>
        </authorList>
    </citation>
    <scope>NUCLEOTIDE SEQUENCE</scope>
    <source>
        <strain evidence="3">KCTC 23732</strain>
    </source>
</reference>
<dbReference type="PANTHER" id="PTHR30189">
    <property type="entry name" value="LPS-ASSEMBLY PROTEIN"/>
    <property type="match status" value="1"/>
</dbReference>
<dbReference type="InterPro" id="IPR050218">
    <property type="entry name" value="LptD"/>
</dbReference>
<comment type="caution">
    <text evidence="3">The sequence shown here is derived from an EMBL/GenBank/DDBJ whole genome shotgun (WGS) entry which is preliminary data.</text>
</comment>
<dbReference type="InterPro" id="IPR020889">
    <property type="entry name" value="LipoPS_assembly_LptD"/>
</dbReference>
<reference evidence="3" key="1">
    <citation type="journal article" date="2014" name="Int. J. Syst. Evol. Microbiol.">
        <title>Complete genome sequence of Corynebacterium casei LMG S-19264T (=DSM 44701T), isolated from a smear-ripened cheese.</title>
        <authorList>
            <consortium name="US DOE Joint Genome Institute (JGI-PGF)"/>
            <person name="Walter F."/>
            <person name="Albersmeier A."/>
            <person name="Kalinowski J."/>
            <person name="Ruckert C."/>
        </authorList>
    </citation>
    <scope>NUCLEOTIDE SEQUENCE</scope>
    <source>
        <strain evidence="3">KCTC 23732</strain>
    </source>
</reference>
<dbReference type="InterPro" id="IPR007543">
    <property type="entry name" value="LptD_C"/>
</dbReference>
<feature type="domain" description="LptD C-terminal" evidence="2">
    <location>
        <begin position="297"/>
        <end position="706"/>
    </location>
</feature>
<dbReference type="Gene3D" id="2.60.450.10">
    <property type="entry name" value="Lipopolysaccharide (LPS) transport protein A like domain"/>
    <property type="match status" value="1"/>
</dbReference>
<dbReference type="GO" id="GO:0043165">
    <property type="term" value="P:Gram-negative-bacterium-type cell outer membrane assembly"/>
    <property type="evidence" value="ECO:0007669"/>
    <property type="project" value="UniProtKB-UniRule"/>
</dbReference>
<comment type="caution">
    <text evidence="1">Lacks conserved residue(s) required for the propagation of feature annotation.</text>
</comment>
<dbReference type="GO" id="GO:1990351">
    <property type="term" value="C:transporter complex"/>
    <property type="evidence" value="ECO:0007669"/>
    <property type="project" value="TreeGrafter"/>
</dbReference>
<dbReference type="EMBL" id="BMYS01000025">
    <property type="protein sequence ID" value="GGW95232.1"/>
    <property type="molecule type" value="Genomic_DNA"/>
</dbReference>
<evidence type="ECO:0000313" key="3">
    <source>
        <dbReference type="EMBL" id="GGW95232.1"/>
    </source>
</evidence>
<sequence length="801" mass="90384" precursor="true">MDLLFVRKVCALTLLALASLANTGLAQAAPGIRIDEYPALQDSSLLQTAAGDKKNTVTFTDSAKADYDNNNSDITLRGLAQVRRTDAILKSDQIRYNTDSGEMTASGNTRFFKDGTLITGTGLNYNINTDSGKFFDPVFSLAGGGSGTASEAEALDENHTRLMDVIYSGCDCPEKFWTIQSPQVDIYDDENEGVAKNGVLYIKGVPVLWSPYLTFPVRAEKKTGFLTPTYGYTSRGGYDLAVPYFLNLAPNYDATITPRYLSKRGLLMGGEFRYLMPAYSGIASGTYINKDMETREKRWSYSVLHNHRLGQFMGLNFNLGLDWNGVSDDNYFRDFTSMGLNEADQTYLSKRATLSWSGYKYWNGYLMLQKYQTLQDDTLGRLYGQYEKVPELKVRGRRYNWNGFDVETDNTLTRFEFPTYFGDIVDLSRTDGHRAPDGTRFTSYNTISYPIVRPGWYVTPKAGLHVSHYSTDWYEEFGRYGFRSQAGTQKGSIDRVLPIFSLDSGMTFERSTTLFGKPSLQTLEPRLYYLNIPYKDQSDIPIYDTSISQFGFGSAFAENRYSGGWDRINNANLLTLGITSRWFDEDSGFERLSLQLAQRFYFEDQKVTLPGEQVRKRSKSDYLAGLSAALTDTLNTELAVQVDSADQNVVQSYASLRWKPKRLASVSMSYRYQQDPFLDERGNPLRYQLKGKETTSLSAQWPFTEKISGVGRIDYSIQDKRVTQSILGFEYKGNCCWTGRVVMQRYAVSKEKANSAIFLQLELSGLGSLGSDPMGLLRENVPGYESTTVPVPVKSTFERYE</sequence>
<keyword evidence="1" id="KW-0472">Membrane</keyword>
<proteinExistence type="inferred from homology"/>
<feature type="chain" id="PRO_5038200875" description="LPS-assembly protein LptD" evidence="1">
    <location>
        <begin position="29"/>
        <end position="801"/>
    </location>
</feature>
<comment type="function">
    <text evidence="1">Together with LptE, is involved in the assembly of lipopolysaccharide (LPS) at the surface of the outer membrane.</text>
</comment>
<dbReference type="RefSeq" id="WP_189385958.1">
    <property type="nucleotide sequence ID" value="NZ_BAABFY010000043.1"/>
</dbReference>
<dbReference type="GO" id="GO:0009279">
    <property type="term" value="C:cell outer membrane"/>
    <property type="evidence" value="ECO:0007669"/>
    <property type="project" value="UniProtKB-SubCell"/>
</dbReference>
<dbReference type="PANTHER" id="PTHR30189:SF1">
    <property type="entry name" value="LPS-ASSEMBLY PROTEIN LPTD"/>
    <property type="match status" value="1"/>
</dbReference>
<dbReference type="AlphaFoldDB" id="A0A918JRD3"/>
<keyword evidence="4" id="KW-1185">Reference proteome</keyword>
<comment type="similarity">
    <text evidence="1">Belongs to the LptD family.</text>
</comment>
<protein>
    <recommendedName>
        <fullName evidence="1">LPS-assembly protein LptD</fullName>
    </recommendedName>
</protein>
<dbReference type="InterPro" id="IPR010664">
    <property type="entry name" value="LipoPS_assembly_LptC-rel"/>
</dbReference>
<name>A0A918JRD3_9BURK</name>
<organism evidence="3 4">
    <name type="scientific">Advenella faeciporci</name>
    <dbReference type="NCBI Taxonomy" id="797535"/>
    <lineage>
        <taxon>Bacteria</taxon>
        <taxon>Pseudomonadati</taxon>
        <taxon>Pseudomonadota</taxon>
        <taxon>Betaproteobacteria</taxon>
        <taxon>Burkholderiales</taxon>
        <taxon>Alcaligenaceae</taxon>
    </lineage>
</organism>
<dbReference type="Pfam" id="PF06835">
    <property type="entry name" value="LptC"/>
    <property type="match status" value="1"/>
</dbReference>
<gene>
    <name evidence="1 3" type="primary">lptD</name>
    <name evidence="3" type="ORF">GCM10011450_26240</name>
</gene>
<keyword evidence="1" id="KW-0998">Cell outer membrane</keyword>
<feature type="signal peptide" evidence="1">
    <location>
        <begin position="1"/>
        <end position="28"/>
    </location>
</feature>
<keyword evidence="1" id="KW-0732">Signal</keyword>
<evidence type="ECO:0000259" key="2">
    <source>
        <dbReference type="Pfam" id="PF04453"/>
    </source>
</evidence>
<dbReference type="Proteomes" id="UP000608345">
    <property type="component" value="Unassembled WGS sequence"/>
</dbReference>
<dbReference type="GO" id="GO:0015920">
    <property type="term" value="P:lipopolysaccharide transport"/>
    <property type="evidence" value="ECO:0007669"/>
    <property type="project" value="InterPro"/>
</dbReference>